<evidence type="ECO:0000313" key="1">
    <source>
        <dbReference type="EMBL" id="KAJ8418568.1"/>
    </source>
</evidence>
<dbReference type="AlphaFoldDB" id="A0AAD7TD39"/>
<comment type="caution">
    <text evidence="1">The sequence shown here is derived from an EMBL/GenBank/DDBJ whole genome shotgun (WGS) entry which is preliminary data.</text>
</comment>
<dbReference type="EMBL" id="JAINUG010000001">
    <property type="protein sequence ID" value="KAJ8418568.1"/>
    <property type="molecule type" value="Genomic_DNA"/>
</dbReference>
<dbReference type="Proteomes" id="UP001221898">
    <property type="component" value="Unassembled WGS sequence"/>
</dbReference>
<sequence>MDNQATSFFKDTWAHEQCWKPKENFNRTFIPAQVPAHSEGAHNESRGLEADFNNSLNQLPPRTGRMVTISILADTAQWRVRTMLLLFYSHSVPGTELAGDLESF</sequence>
<proteinExistence type="predicted"/>
<accession>A0AAD7TD39</accession>
<organism evidence="1 2">
    <name type="scientific">Aldrovandia affinis</name>
    <dbReference type="NCBI Taxonomy" id="143900"/>
    <lineage>
        <taxon>Eukaryota</taxon>
        <taxon>Metazoa</taxon>
        <taxon>Chordata</taxon>
        <taxon>Craniata</taxon>
        <taxon>Vertebrata</taxon>
        <taxon>Euteleostomi</taxon>
        <taxon>Actinopterygii</taxon>
        <taxon>Neopterygii</taxon>
        <taxon>Teleostei</taxon>
        <taxon>Notacanthiformes</taxon>
        <taxon>Halosauridae</taxon>
        <taxon>Aldrovandia</taxon>
    </lineage>
</organism>
<protein>
    <submittedName>
        <fullName evidence="1">Uncharacterized protein</fullName>
    </submittedName>
</protein>
<keyword evidence="2" id="KW-1185">Reference proteome</keyword>
<name>A0AAD7TD39_9TELE</name>
<evidence type="ECO:0000313" key="2">
    <source>
        <dbReference type="Proteomes" id="UP001221898"/>
    </source>
</evidence>
<gene>
    <name evidence="1" type="ORF">AAFF_G00000670</name>
</gene>
<reference evidence="1" key="1">
    <citation type="journal article" date="2023" name="Science">
        <title>Genome structures resolve the early diversification of teleost fishes.</title>
        <authorList>
            <person name="Parey E."/>
            <person name="Louis A."/>
            <person name="Montfort J."/>
            <person name="Bouchez O."/>
            <person name="Roques C."/>
            <person name="Iampietro C."/>
            <person name="Lluch J."/>
            <person name="Castinel A."/>
            <person name="Donnadieu C."/>
            <person name="Desvignes T."/>
            <person name="Floi Bucao C."/>
            <person name="Jouanno E."/>
            <person name="Wen M."/>
            <person name="Mejri S."/>
            <person name="Dirks R."/>
            <person name="Jansen H."/>
            <person name="Henkel C."/>
            <person name="Chen W.J."/>
            <person name="Zahm M."/>
            <person name="Cabau C."/>
            <person name="Klopp C."/>
            <person name="Thompson A.W."/>
            <person name="Robinson-Rechavi M."/>
            <person name="Braasch I."/>
            <person name="Lecointre G."/>
            <person name="Bobe J."/>
            <person name="Postlethwait J.H."/>
            <person name="Berthelot C."/>
            <person name="Roest Crollius H."/>
            <person name="Guiguen Y."/>
        </authorList>
    </citation>
    <scope>NUCLEOTIDE SEQUENCE</scope>
    <source>
        <strain evidence="1">NC1722</strain>
    </source>
</reference>